<dbReference type="InterPro" id="IPR000092">
    <property type="entry name" value="Polyprenyl_synt"/>
</dbReference>
<sequence>MKEIIKQNSFNEDLSQLLYSFIDSKEIFSFAESAILHYVVFGGENLKVATKLGAGIEILILSSDIMDDLEDEDNHQALWMKMNRSESLNAALFLYTIGLTSIHSMDINPLIFKYVLKYVKDAMQGQHDDITNKSKTEDECLEVIRLKCGSLIALANVTGVILATGEYNEIVERYSYYKGIVAQISGDYHVLFSGNRSDIEKNKQTLIYLYLKRVFNEASKELLYLFSNKDLYHKALLNKDKFAKKLIKAGVTQYVSVLLQIYKQKCFSAIEQLNLYKEKKDLLKKHLLNYKKGDENDARPN</sequence>
<evidence type="ECO:0000313" key="2">
    <source>
        <dbReference type="EMBL" id="AAL67727.1"/>
    </source>
</evidence>
<dbReference type="SUPFAM" id="SSF48576">
    <property type="entry name" value="Terpenoid synthases"/>
    <property type="match status" value="1"/>
</dbReference>
<dbReference type="GO" id="GO:0008299">
    <property type="term" value="P:isoprenoid biosynthetic process"/>
    <property type="evidence" value="ECO:0007669"/>
    <property type="project" value="InterPro"/>
</dbReference>
<dbReference type="GO" id="GO:0004659">
    <property type="term" value="F:prenyltransferase activity"/>
    <property type="evidence" value="ECO:0007669"/>
    <property type="project" value="InterPro"/>
</dbReference>
<protein>
    <submittedName>
        <fullName evidence="2">Pre-ComX modifying enzyme</fullName>
    </submittedName>
</protein>
<gene>
    <name evidence="2" type="primary">comQ</name>
</gene>
<keyword evidence="1" id="KW-0808">Transferase</keyword>
<dbReference type="Gene3D" id="1.10.600.10">
    <property type="entry name" value="Farnesyl Diphosphate Synthase"/>
    <property type="match status" value="1"/>
</dbReference>
<dbReference type="EMBL" id="AF456134">
    <property type="protein sequence ID" value="AAL67727.1"/>
    <property type="molecule type" value="Genomic_DNA"/>
</dbReference>
<accession>Q8VQE6</accession>
<dbReference type="InterPro" id="IPR008949">
    <property type="entry name" value="Isoprenoid_synthase_dom_sf"/>
</dbReference>
<dbReference type="SFLD" id="SFLDS00005">
    <property type="entry name" value="Isoprenoid_Synthase_Type_I"/>
    <property type="match status" value="1"/>
</dbReference>
<dbReference type="Pfam" id="PF00348">
    <property type="entry name" value="polyprenyl_synt"/>
    <property type="match status" value="1"/>
</dbReference>
<dbReference type="InterPro" id="IPR033965">
    <property type="entry name" value="ComQ"/>
</dbReference>
<dbReference type="AlphaFoldDB" id="Q8VQE6"/>
<organism evidence="2">
    <name type="scientific">Bacillus mojavensis</name>
    <dbReference type="NCBI Taxonomy" id="72360"/>
    <lineage>
        <taxon>Bacteria</taxon>
        <taxon>Bacillati</taxon>
        <taxon>Bacillota</taxon>
        <taxon>Bacilli</taxon>
        <taxon>Bacillales</taxon>
        <taxon>Bacillaceae</taxon>
        <taxon>Bacillus</taxon>
    </lineage>
</organism>
<proteinExistence type="inferred from homology"/>
<reference evidence="2" key="1">
    <citation type="journal article" date="2002" name="Mol. Microbiol.">
        <title>Specific activation of the Bacillus quorum-sensing systems by isoprenylated pheromone variants.</title>
        <authorList>
            <person name="Ansaldi M."/>
            <person name="Marolt D."/>
            <person name="Stebe T."/>
            <person name="Mandic-Mulec I."/>
            <person name="Dubnau D."/>
        </authorList>
    </citation>
    <scope>NUCLEOTIDE SEQUENCE</scope>
</reference>
<evidence type="ECO:0000256" key="1">
    <source>
        <dbReference type="RuleBase" id="RU004466"/>
    </source>
</evidence>
<name>Q8VQE6_BACMO</name>
<dbReference type="SFLD" id="SFLDG01211">
    <property type="entry name" value="Competence_Regulatory_Protein"/>
    <property type="match status" value="1"/>
</dbReference>
<comment type="similarity">
    <text evidence="1">Belongs to the FPP/GGPP synthase family.</text>
</comment>